<sequence>MALHGLDGKKLIVEMAKIHTRDSSATRNIVLGKIKPQGKKDQGILAHKGTATHHLFPYSTDHNPKKSAACQGSGRLGFVTALEIAAPVWRTIFHALLTRSIGCNWLYSCTKRSSMRAQYNFQGSPYMDCFVHMCCESCALCQEYKQLENRGFNMSKGWEGSNKITEGMAAPEKQGMDVLLDHE</sequence>
<accession>R7W4W8</accession>
<dbReference type="Pfam" id="PF04749">
    <property type="entry name" value="PLAC8"/>
    <property type="match status" value="1"/>
</dbReference>
<dbReference type="AlphaFoldDB" id="R7W4W8"/>
<reference evidence="1" key="1">
    <citation type="submission" date="2015-06" db="UniProtKB">
        <authorList>
            <consortium name="EnsemblPlants"/>
        </authorList>
    </citation>
    <scope>IDENTIFICATION</scope>
</reference>
<dbReference type="InterPro" id="IPR006461">
    <property type="entry name" value="PLAC_motif_containing"/>
</dbReference>
<dbReference type="EnsemblPlants" id="EMT15712">
    <property type="protein sequence ID" value="EMT15712"/>
    <property type="gene ID" value="F775_00508"/>
</dbReference>
<dbReference type="NCBIfam" id="TIGR01571">
    <property type="entry name" value="A_thal_Cys_rich"/>
    <property type="match status" value="1"/>
</dbReference>
<proteinExistence type="predicted"/>
<name>R7W4W8_AEGTA</name>
<organism evidence="1">
    <name type="scientific">Aegilops tauschii</name>
    <name type="common">Tausch's goatgrass</name>
    <name type="synonym">Aegilops squarrosa</name>
    <dbReference type="NCBI Taxonomy" id="37682"/>
    <lineage>
        <taxon>Eukaryota</taxon>
        <taxon>Viridiplantae</taxon>
        <taxon>Streptophyta</taxon>
        <taxon>Embryophyta</taxon>
        <taxon>Tracheophyta</taxon>
        <taxon>Spermatophyta</taxon>
        <taxon>Magnoliopsida</taxon>
        <taxon>Liliopsida</taxon>
        <taxon>Poales</taxon>
        <taxon>Poaceae</taxon>
        <taxon>BOP clade</taxon>
        <taxon>Pooideae</taxon>
        <taxon>Triticodae</taxon>
        <taxon>Triticeae</taxon>
        <taxon>Triticinae</taxon>
        <taxon>Aegilops</taxon>
    </lineage>
</organism>
<dbReference type="PANTHER" id="PTHR15907">
    <property type="entry name" value="DUF614 FAMILY PROTEIN-RELATED"/>
    <property type="match status" value="1"/>
</dbReference>
<evidence type="ECO:0000313" key="1">
    <source>
        <dbReference type="EnsemblPlants" id="EMT15712"/>
    </source>
</evidence>
<protein>
    <submittedName>
        <fullName evidence="1">Uncharacterized protein</fullName>
    </submittedName>
</protein>